<keyword evidence="11" id="KW-1185">Reference proteome</keyword>
<feature type="transmembrane region" description="Helical" evidence="6">
    <location>
        <begin position="78"/>
        <end position="97"/>
    </location>
</feature>
<keyword evidence="4" id="KW-0238">DNA-binding</keyword>
<dbReference type="SUPFAM" id="SSF52540">
    <property type="entry name" value="P-loop containing nucleoside triphosphate hydrolases"/>
    <property type="match status" value="1"/>
</dbReference>
<dbReference type="InterPro" id="IPR036388">
    <property type="entry name" value="WH-like_DNA-bd_sf"/>
</dbReference>
<dbReference type="Proteomes" id="UP001302829">
    <property type="component" value="Chromosome"/>
</dbReference>
<evidence type="ECO:0000259" key="7">
    <source>
        <dbReference type="PROSITE" id="PS50901"/>
    </source>
</evidence>
<dbReference type="InterPro" id="IPR050206">
    <property type="entry name" value="FtsK/SpoIIIE/SftA"/>
</dbReference>
<dbReference type="Proteomes" id="UP000536100">
    <property type="component" value="Unassembled WGS sequence"/>
</dbReference>
<evidence type="ECO:0000256" key="4">
    <source>
        <dbReference type="ARBA" id="ARBA00023125"/>
    </source>
</evidence>
<keyword evidence="6" id="KW-1133">Transmembrane helix</keyword>
<reference evidence="8 10" key="1">
    <citation type="submission" date="2020-08" db="EMBL/GenBank/DDBJ databases">
        <title>Genomic Encyclopedia of Type Strains, Phase IV (KMG-IV): sequencing the most valuable type-strain genomes for metagenomic binning, comparative biology and taxonomic classification.</title>
        <authorList>
            <person name="Goeker M."/>
        </authorList>
    </citation>
    <scope>NUCLEOTIDE SEQUENCE [LARGE SCALE GENOMIC DNA]</scope>
    <source>
        <strain evidence="8 10">DSM 17989</strain>
    </source>
</reference>
<dbReference type="Pfam" id="PF09397">
    <property type="entry name" value="FtsK_gamma"/>
    <property type="match status" value="1"/>
</dbReference>
<dbReference type="Gene3D" id="3.40.50.300">
    <property type="entry name" value="P-loop containing nucleotide triphosphate hydrolases"/>
    <property type="match status" value="1"/>
</dbReference>
<feature type="transmembrane region" description="Helical" evidence="6">
    <location>
        <begin position="34"/>
        <end position="58"/>
    </location>
</feature>
<dbReference type="InterPro" id="IPR018541">
    <property type="entry name" value="Ftsk_gamma"/>
</dbReference>
<proteinExistence type="inferred from homology"/>
<feature type="transmembrane region" description="Helical" evidence="6">
    <location>
        <begin position="6"/>
        <end position="27"/>
    </location>
</feature>
<dbReference type="InterPro" id="IPR002543">
    <property type="entry name" value="FtsK_dom"/>
</dbReference>
<organism evidence="8 10">
    <name type="scientific">Borreliella californiensis</name>
    <dbReference type="NCBI Taxonomy" id="373543"/>
    <lineage>
        <taxon>Bacteria</taxon>
        <taxon>Pseudomonadati</taxon>
        <taxon>Spirochaetota</taxon>
        <taxon>Spirochaetia</taxon>
        <taxon>Spirochaetales</taxon>
        <taxon>Borreliaceae</taxon>
        <taxon>Borreliella</taxon>
    </lineage>
</organism>
<dbReference type="GO" id="GO:0005524">
    <property type="term" value="F:ATP binding"/>
    <property type="evidence" value="ECO:0007669"/>
    <property type="project" value="UniProtKB-UniRule"/>
</dbReference>
<gene>
    <name evidence="8" type="ORF">HNP67_000596</name>
    <name evidence="9" type="ORF">QIA39_01275</name>
</gene>
<dbReference type="PROSITE" id="PS50901">
    <property type="entry name" value="FTSK"/>
    <property type="match status" value="1"/>
</dbReference>
<reference evidence="9 11" key="2">
    <citation type="submission" date="2023-07" db="EMBL/GenBank/DDBJ databases">
        <title>Genome sequencing of multiple Borrelia sensu lato isolates.</title>
        <authorList>
            <person name="Mongodin E.F."/>
            <person name="Rudenko N."/>
            <person name="Fraser C.M."/>
            <person name="Schutzer S."/>
            <person name="Luft B."/>
            <person name="Morgan R."/>
            <person name="Chastens S."/>
            <person name="Qiu W."/>
        </authorList>
    </citation>
    <scope>NUCLEOTIDE SEQUENCE [LARGE SCALE GENOMIC DNA]</scope>
    <source>
        <strain evidence="9 11">CA446</strain>
    </source>
</reference>
<dbReference type="InterPro" id="IPR036390">
    <property type="entry name" value="WH_DNA-bd_sf"/>
</dbReference>
<evidence type="ECO:0000256" key="1">
    <source>
        <dbReference type="ARBA" id="ARBA00006474"/>
    </source>
</evidence>
<evidence type="ECO:0000313" key="10">
    <source>
        <dbReference type="Proteomes" id="UP000536100"/>
    </source>
</evidence>
<evidence type="ECO:0000313" key="8">
    <source>
        <dbReference type="EMBL" id="MBB6213113.1"/>
    </source>
</evidence>
<feature type="binding site" evidence="5">
    <location>
        <begin position="478"/>
        <end position="485"/>
    </location>
    <ligand>
        <name>ATP</name>
        <dbReference type="ChEBI" id="CHEBI:30616"/>
    </ligand>
</feature>
<evidence type="ECO:0000256" key="6">
    <source>
        <dbReference type="SAM" id="Phobius"/>
    </source>
</evidence>
<evidence type="ECO:0000256" key="2">
    <source>
        <dbReference type="ARBA" id="ARBA00022741"/>
    </source>
</evidence>
<dbReference type="CDD" id="cd01127">
    <property type="entry name" value="TrwB_TraG_TraD_VirD4"/>
    <property type="match status" value="1"/>
</dbReference>
<dbReference type="RefSeq" id="WP_184124802.1">
    <property type="nucleotide sequence ID" value="NZ_CP124076.1"/>
</dbReference>
<dbReference type="EMBL" id="CP132476">
    <property type="protein sequence ID" value="WNY70314.1"/>
    <property type="molecule type" value="Genomic_DNA"/>
</dbReference>
<evidence type="ECO:0000256" key="3">
    <source>
        <dbReference type="ARBA" id="ARBA00022840"/>
    </source>
</evidence>
<dbReference type="SUPFAM" id="SSF46785">
    <property type="entry name" value="Winged helix' DNA-binding domain"/>
    <property type="match status" value="1"/>
</dbReference>
<evidence type="ECO:0000256" key="5">
    <source>
        <dbReference type="PROSITE-ProRule" id="PRU00289"/>
    </source>
</evidence>
<sequence length="789" mass="90392">MKDFYQYFQFLFFFMLSVISFSLFVALTPLSNVFIFFVFNLLGQILLNVFSFLSFYLIAYPIVNWYAYKKHIFTKRFVFNWNYTVILFFTLIFLIKINSNVEKSYFIKIFLINFGIVLGNFFIFTLLILEFVVWIYLNYVFFKDVNFILDTFKFLEFKIKILFENILSYFPFSNSLDVKKDIKVYGDSVDDLKDSQVFDDKENIINDEEYQALWSFSAFLRKNKRPSNINLDKTVFEGSDLEEANANSLNKETSNDNALNSDENVDEIDESCEYKYLDNLEDNKLILGGKVKACEIRTKGIISQVVIPRVYNENLALNKKSDSYGIDISVFDQKEIKNDVEDIEYDKEIQKQSMILQETLKEFNINAKLIDIIKGPVVTMYAIRPDKGIKLSKITSISDNIALRLAAIRVRIIAPIPGREAVGIEIPNKRREFILISEIIDSKEFRGDFRIPFALGKEISGENIVFDLVNSPHLLIAGATGAGKSVCVNSLIASIIFSKSPDEVKLIMIDPKIVELKLFNDIPHLLTPVITDVKRALEALRWCLDEMERRYVLLDNLLVRDISSYNKKIKDENLNLMILPYLVIIIDEFADLILSARKDLENLISRLAAMARAVGIHLVLATQRPSVDVITGVIKANFPSRISFMVASSMDSRIILGSSGAEKLLGKGDMLYISSLNPFPQRIQGGFLKEREVYRLVEEVKKFGSPNYIDDEIFIDSVKEADLVALGPSDEPMFDEALEIVKVTRKASASYLQRRLKIGYNRAARIIEIMEDMGYVGPVNGSKPREVLI</sequence>
<dbReference type="EMBL" id="JACHFB010000002">
    <property type="protein sequence ID" value="MBB6213113.1"/>
    <property type="molecule type" value="Genomic_DNA"/>
</dbReference>
<keyword evidence="6" id="KW-0472">Membrane</keyword>
<keyword evidence="6" id="KW-0812">Transmembrane</keyword>
<dbReference type="InterPro" id="IPR027417">
    <property type="entry name" value="P-loop_NTPase"/>
</dbReference>
<dbReference type="AlphaFoldDB" id="A0A7W9ZKA3"/>
<feature type="transmembrane region" description="Helical" evidence="6">
    <location>
        <begin position="109"/>
        <end position="137"/>
    </location>
</feature>
<name>A0A7W9ZKA3_9SPIR</name>
<comment type="similarity">
    <text evidence="1">Belongs to the FtsK/SpoIIIE/SftA family.</text>
</comment>
<evidence type="ECO:0000313" key="11">
    <source>
        <dbReference type="Proteomes" id="UP001302829"/>
    </source>
</evidence>
<dbReference type="Pfam" id="PF17854">
    <property type="entry name" value="FtsK_alpha"/>
    <property type="match status" value="1"/>
</dbReference>
<dbReference type="SMART" id="SM00843">
    <property type="entry name" value="Ftsk_gamma"/>
    <property type="match status" value="1"/>
</dbReference>
<protein>
    <submittedName>
        <fullName evidence="9">DNA translocase FtsK</fullName>
    </submittedName>
    <submittedName>
        <fullName evidence="8">S-DNA-T family DNA segregation ATPase FtsK/SpoIIIE</fullName>
    </submittedName>
</protein>
<dbReference type="PANTHER" id="PTHR22683:SF41">
    <property type="entry name" value="DNA TRANSLOCASE FTSK"/>
    <property type="match status" value="1"/>
</dbReference>
<dbReference type="Pfam" id="PF01580">
    <property type="entry name" value="FtsK_SpoIIIE"/>
    <property type="match status" value="1"/>
</dbReference>
<keyword evidence="3 5" id="KW-0067">ATP-binding</keyword>
<dbReference type="GO" id="GO:0003677">
    <property type="term" value="F:DNA binding"/>
    <property type="evidence" value="ECO:0007669"/>
    <property type="project" value="UniProtKB-KW"/>
</dbReference>
<accession>A0A7W9ZKA3</accession>
<dbReference type="InterPro" id="IPR041027">
    <property type="entry name" value="FtsK_alpha"/>
</dbReference>
<feature type="domain" description="FtsK" evidence="7">
    <location>
        <begin position="461"/>
        <end position="653"/>
    </location>
</feature>
<evidence type="ECO:0000313" key="9">
    <source>
        <dbReference type="EMBL" id="WNY70314.1"/>
    </source>
</evidence>
<keyword evidence="2 5" id="KW-0547">Nucleotide-binding</keyword>
<dbReference type="PANTHER" id="PTHR22683">
    <property type="entry name" value="SPORULATION PROTEIN RELATED"/>
    <property type="match status" value="1"/>
</dbReference>
<dbReference type="Gene3D" id="3.30.980.40">
    <property type="match status" value="1"/>
</dbReference>
<dbReference type="Gene3D" id="1.10.10.10">
    <property type="entry name" value="Winged helix-like DNA-binding domain superfamily/Winged helix DNA-binding domain"/>
    <property type="match status" value="1"/>
</dbReference>